<evidence type="ECO:0000256" key="2">
    <source>
        <dbReference type="ARBA" id="ARBA00022803"/>
    </source>
</evidence>
<dbReference type="PROSITE" id="PS50005">
    <property type="entry name" value="TPR"/>
    <property type="match status" value="10"/>
</dbReference>
<dbReference type="Gene3D" id="3.40.50.2000">
    <property type="entry name" value="Glycogen Phosphorylase B"/>
    <property type="match status" value="3"/>
</dbReference>
<gene>
    <name evidence="4" type="ORF">AXW67_32990</name>
</gene>
<evidence type="ECO:0000256" key="1">
    <source>
        <dbReference type="ARBA" id="ARBA00022737"/>
    </source>
</evidence>
<feature type="repeat" description="TPR" evidence="3">
    <location>
        <begin position="574"/>
        <end position="607"/>
    </location>
</feature>
<evidence type="ECO:0000313" key="4">
    <source>
        <dbReference type="EMBL" id="OAF05955.1"/>
    </source>
</evidence>
<dbReference type="Pfam" id="PF07719">
    <property type="entry name" value="TPR_2"/>
    <property type="match status" value="1"/>
</dbReference>
<dbReference type="Pfam" id="PF14559">
    <property type="entry name" value="TPR_19"/>
    <property type="match status" value="1"/>
</dbReference>
<feature type="repeat" description="TPR" evidence="3">
    <location>
        <begin position="472"/>
        <end position="505"/>
    </location>
</feature>
<feature type="repeat" description="TPR" evidence="3">
    <location>
        <begin position="102"/>
        <end position="135"/>
    </location>
</feature>
<dbReference type="Pfam" id="PF13181">
    <property type="entry name" value="TPR_8"/>
    <property type="match status" value="1"/>
</dbReference>
<name>A0A176YJA2_9BRAD</name>
<reference evidence="4 5" key="1">
    <citation type="submission" date="2016-02" db="EMBL/GenBank/DDBJ databases">
        <title>Draft genome sequence of the strain BR 10247T Bradyrhizobium neotropicale isolated from nodules of Centrolobium paraense.</title>
        <authorList>
            <person name="Simoes-Araujo J.L."/>
            <person name="Barauna A.C."/>
            <person name="Silva K."/>
            <person name="Zilli J.E."/>
        </authorList>
    </citation>
    <scope>NUCLEOTIDE SEQUENCE [LARGE SCALE GENOMIC DNA]</scope>
    <source>
        <strain evidence="4 5">BR 10247</strain>
    </source>
</reference>
<proteinExistence type="predicted"/>
<dbReference type="Pfam" id="PF01075">
    <property type="entry name" value="Glyco_transf_9"/>
    <property type="match status" value="2"/>
</dbReference>
<keyword evidence="2 3" id="KW-0802">TPR repeat</keyword>
<feature type="repeat" description="TPR" evidence="3">
    <location>
        <begin position="506"/>
        <end position="539"/>
    </location>
</feature>
<evidence type="ECO:0000256" key="3">
    <source>
        <dbReference type="PROSITE-ProRule" id="PRU00339"/>
    </source>
</evidence>
<feature type="repeat" description="TPR" evidence="3">
    <location>
        <begin position="1006"/>
        <end position="1039"/>
    </location>
</feature>
<dbReference type="PANTHER" id="PTHR44943:SF8">
    <property type="entry name" value="TPR REPEAT-CONTAINING PROTEIN MJ0263"/>
    <property type="match status" value="1"/>
</dbReference>
<dbReference type="InterPro" id="IPR002201">
    <property type="entry name" value="Glyco_trans_9"/>
</dbReference>
<feature type="repeat" description="TPR" evidence="3">
    <location>
        <begin position="540"/>
        <end position="573"/>
    </location>
</feature>
<dbReference type="SUPFAM" id="SSF53756">
    <property type="entry name" value="UDP-Glycosyltransferase/glycogen phosphorylase"/>
    <property type="match status" value="3"/>
</dbReference>
<dbReference type="Pfam" id="PF00515">
    <property type="entry name" value="TPR_1"/>
    <property type="match status" value="1"/>
</dbReference>
<dbReference type="InterPro" id="IPR013105">
    <property type="entry name" value="TPR_2"/>
</dbReference>
<dbReference type="SMART" id="SM00028">
    <property type="entry name" value="TPR"/>
    <property type="match status" value="14"/>
</dbReference>
<dbReference type="PROSITE" id="PS50293">
    <property type="entry name" value="TPR_REGION"/>
    <property type="match status" value="3"/>
</dbReference>
<dbReference type="Proteomes" id="UP000077173">
    <property type="component" value="Unassembled WGS sequence"/>
</dbReference>
<dbReference type="Gene3D" id="1.25.40.10">
    <property type="entry name" value="Tetratricopeptide repeat domain"/>
    <property type="match status" value="4"/>
</dbReference>
<dbReference type="PANTHER" id="PTHR44943">
    <property type="entry name" value="CELLULOSE SYNTHASE OPERON PROTEIN C"/>
    <property type="match status" value="1"/>
</dbReference>
<dbReference type="InterPro" id="IPR051685">
    <property type="entry name" value="Ycf3/AcsC/BcsC/TPR_MFPF"/>
</dbReference>
<feature type="repeat" description="TPR" evidence="3">
    <location>
        <begin position="34"/>
        <end position="67"/>
    </location>
</feature>
<feature type="repeat" description="TPR" evidence="3">
    <location>
        <begin position="1040"/>
        <end position="1073"/>
    </location>
</feature>
<dbReference type="InterPro" id="IPR019734">
    <property type="entry name" value="TPR_rpt"/>
</dbReference>
<feature type="repeat" description="TPR" evidence="3">
    <location>
        <begin position="1074"/>
        <end position="1107"/>
    </location>
</feature>
<sequence>MEAAKQGKLLFDLGRYAEALECFNIFAKLNPNVPALHQTRGLCLQRLGRFEEAQADFERSIALNPGEAETHKNLGTLHSRFGRMEQALASIDRALALRPNFSAALNEKARALWSLQLLDEAFAAFHKSLAVDPSNAHTIWNLALLQMLTGDFERGLSGREARWKASLGLVDRGFSCPLWLRDQPIEGKTILLHADEGLGDTIQFARYVPLVAALGARVILEVQSPIQQLLGDITGVATCIDRSSSTSPAFDLHCPLGSLPLAFGTRLDTIPFAQAYLPAPPAARVKAWEDLLEDRLGLRNRFRVGLAWSGNPDHNNDHNRSMALRSLAPLLDCDVQFVSLQKGVRDQDRAFLAERFDILDLTDQLTDFSDTAALISCLDLVISVDTSVVHLAGALGTPVWTMLPFNPDWRWLLNRDDSPWYSSMRLFRQPKRGDWASVVDCVRLELEGLVSAWRSGARQHQSKALPPTPQEALLSNYLGYQHWQLGRMDEAALHFQQALKLYPQYLDAAINCGRLLLDLGRHTEAQECFNAAEKLNPNSAALYQIRGMCHQEANRLEEAEADYNKSIALDPGLAETHSNLGTLHSKLGRMEQALASLDRALELRPDFSAALSNKAWILLDLQLLDEAFATFHRSLAIEPNRAPTIFNFALLQLLTGDFERGWRGREARPSLGTITRGFSSPPWLGDQPIEGKSILLYCDEGLGDSIQFARYVPLVAALGARVILAVQPPIQKLLSGTTGVATCVGDVSGTSLAFDLHCALGSLPLAFRTQLDTIPFAQAYLPAPPTERVKAWEDRLGPRNRFRVGLVWSGNPDHKNDSNRSMTLRTLAPLLDCDVQFVSLQKGIRDQDRAFLRERSDIVDLTEQLTDFSETAALVCCLDLVISVDTSVVHLAGALGVPVWTMLPFSPDWRWLLNRDDSPWYRSMKLFRQLKRGDWASVVDCVRLELESLVSSWRPEARQHQSKALSPTPQDALLSNSLGNLLQQLKRTEVAELHVQRARELDPQSLETANRNGEQLFNLGRYAEALECFNVAERLNPNSAVLYQMRGVCLQEANQFEEAEADYEKSIALDPGLAETHNNLGLLHSRLGRVEQALARFDRALELRPDFTAVLNNKALALLNLQLLNEAFAIFHRSLAVDPNHAPTIFNLATLQLLTGDFERGWPGREARWKLPVGLLDRGFSQPLWLGDQPIEGKTILLHSDEGLGDAIQFARYVPMVAAFGARVILEVQPPIQRLLAGVSGVATCIGRPSATSLAFDLHCPLGTLPRVFGTRLDTIPFAQAYLPAPPAARVKAWEDLLGPRNRFRVGLVWSGTPDHKNDHNRSMALRTLAPLLDCDVQFVSLQKGVRDQDRAFLRERSDIVNLTDRLTDFSETAALVCCLDLVISVDTSVVHLAGALGVPVWTILPFSPDWRWLLNRDDSPWYRSMRLFRQPNRGDWASVVDCVRLDLEGLVSAWRPGQAPPLLLPAELESN</sequence>
<keyword evidence="1" id="KW-0677">Repeat</keyword>
<protein>
    <recommendedName>
        <fullName evidence="6">Glycosyltransferase</fullName>
    </recommendedName>
</protein>
<dbReference type="SUPFAM" id="SSF48452">
    <property type="entry name" value="TPR-like"/>
    <property type="match status" value="3"/>
</dbReference>
<dbReference type="EMBL" id="LSEF01000124">
    <property type="protein sequence ID" value="OAF05955.1"/>
    <property type="molecule type" value="Genomic_DNA"/>
</dbReference>
<evidence type="ECO:0008006" key="6">
    <source>
        <dbReference type="Google" id="ProtNLM"/>
    </source>
</evidence>
<keyword evidence="5" id="KW-1185">Reference proteome</keyword>
<dbReference type="InterPro" id="IPR011990">
    <property type="entry name" value="TPR-like_helical_dom_sf"/>
</dbReference>
<organism evidence="4 5">
    <name type="scientific">Bradyrhizobium neotropicale</name>
    <dbReference type="NCBI Taxonomy" id="1497615"/>
    <lineage>
        <taxon>Bacteria</taxon>
        <taxon>Pseudomonadati</taxon>
        <taxon>Pseudomonadota</taxon>
        <taxon>Alphaproteobacteria</taxon>
        <taxon>Hyphomicrobiales</taxon>
        <taxon>Nitrobacteraceae</taxon>
        <taxon>Bradyrhizobium</taxon>
    </lineage>
</organism>
<dbReference type="GO" id="GO:0016757">
    <property type="term" value="F:glycosyltransferase activity"/>
    <property type="evidence" value="ECO:0007669"/>
    <property type="project" value="InterPro"/>
</dbReference>
<evidence type="ECO:0000313" key="5">
    <source>
        <dbReference type="Proteomes" id="UP000077173"/>
    </source>
</evidence>
<comment type="caution">
    <text evidence="4">The sequence shown here is derived from an EMBL/GenBank/DDBJ whole genome shotgun (WGS) entry which is preliminary data.</text>
</comment>
<accession>A0A176YJA2</accession>
<dbReference type="Pfam" id="PF13424">
    <property type="entry name" value="TPR_12"/>
    <property type="match status" value="1"/>
</dbReference>
<feature type="repeat" description="TPR" evidence="3">
    <location>
        <begin position="68"/>
        <end position="101"/>
    </location>
</feature>